<feature type="transmembrane region" description="Helical" evidence="10">
    <location>
        <begin position="107"/>
        <end position="134"/>
    </location>
</feature>
<evidence type="ECO:0000256" key="3">
    <source>
        <dbReference type="ARBA" id="ARBA00022692"/>
    </source>
</evidence>
<dbReference type="InterPro" id="IPR017452">
    <property type="entry name" value="GPCR_Rhodpsn_7TM"/>
</dbReference>
<evidence type="ECO:0000313" key="13">
    <source>
        <dbReference type="Proteomes" id="UP000008672"/>
    </source>
</evidence>
<comment type="subcellular location">
    <subcellularLocation>
        <location evidence="1">Cell membrane</location>
        <topology evidence="1">Multi-pass membrane protein</topology>
    </subcellularLocation>
</comment>
<dbReference type="InterPro" id="IPR052477">
    <property type="entry name" value="Orphan_GPCR1"/>
</dbReference>
<evidence type="ECO:0000256" key="10">
    <source>
        <dbReference type="SAM" id="Phobius"/>
    </source>
</evidence>
<evidence type="ECO:0000256" key="9">
    <source>
        <dbReference type="RuleBase" id="RU000688"/>
    </source>
</evidence>
<evidence type="ECO:0000256" key="8">
    <source>
        <dbReference type="ARBA" id="ARBA00023224"/>
    </source>
</evidence>
<keyword evidence="3 9" id="KW-0812">Transmembrane</keyword>
<keyword evidence="13" id="KW-1185">Reference proteome</keyword>
<evidence type="ECO:0000256" key="6">
    <source>
        <dbReference type="ARBA" id="ARBA00023136"/>
    </source>
</evidence>
<sequence length="326" mass="36946">EAMIYSHPFIDLQKIYYILLCSTGIPVKKNVNPIFILSQCLIFFDPSVYSKTNLFAAYVVLARQCYLSKTTTIYLVALAISDTLCLIWAGTFNLSNLFLGPDTIWTYIPWCCLSPILDYGTVLTSVWIIVCFTLERYVVLSHERVKRMFAKPKVAIWTITGIVLTSYLVSVTVSFSRQKASNGTENWWFTCSPRNSTNFTSFVWLHGFFSGGIPYALIILFSALTAHQMKIKTRICTKTDSNALKMSKIRMMRSVRLLLTVSFTAVALGLPKFIIQCTPYMAMGFHTLDYSLPINVAADLSLMLQWMNSALNFCLYCSGCTAFRKE</sequence>
<dbReference type="AlphaFoldDB" id="H3BBB8"/>
<evidence type="ECO:0000256" key="2">
    <source>
        <dbReference type="ARBA" id="ARBA00022475"/>
    </source>
</evidence>
<reference evidence="12" key="2">
    <citation type="submission" date="2025-08" db="UniProtKB">
        <authorList>
            <consortium name="Ensembl"/>
        </authorList>
    </citation>
    <scope>IDENTIFICATION</scope>
</reference>
<protein>
    <recommendedName>
        <fullName evidence="11">G-protein coupled receptors family 1 profile domain-containing protein</fullName>
    </recommendedName>
</protein>
<keyword evidence="4 10" id="KW-1133">Transmembrane helix</keyword>
<dbReference type="PRINTS" id="PR00237">
    <property type="entry name" value="GPCRRHODOPSN"/>
</dbReference>
<dbReference type="Proteomes" id="UP000008672">
    <property type="component" value="Unassembled WGS sequence"/>
</dbReference>
<evidence type="ECO:0000259" key="11">
    <source>
        <dbReference type="PROSITE" id="PS50262"/>
    </source>
</evidence>
<keyword evidence="8 9" id="KW-0807">Transducer</keyword>
<dbReference type="InterPro" id="IPR000276">
    <property type="entry name" value="GPCR_Rhodpsn"/>
</dbReference>
<keyword evidence="6 10" id="KW-0472">Membrane</keyword>
<organism evidence="12 13">
    <name type="scientific">Latimeria chalumnae</name>
    <name type="common">Coelacanth</name>
    <dbReference type="NCBI Taxonomy" id="7897"/>
    <lineage>
        <taxon>Eukaryota</taxon>
        <taxon>Metazoa</taxon>
        <taxon>Chordata</taxon>
        <taxon>Craniata</taxon>
        <taxon>Vertebrata</taxon>
        <taxon>Euteleostomi</taxon>
        <taxon>Coelacanthiformes</taxon>
        <taxon>Coelacanthidae</taxon>
        <taxon>Latimeria</taxon>
    </lineage>
</organism>
<dbReference type="GeneTree" id="ENSGT00940000170563"/>
<dbReference type="SUPFAM" id="SSF81321">
    <property type="entry name" value="Family A G protein-coupled receptor-like"/>
    <property type="match status" value="1"/>
</dbReference>
<dbReference type="PROSITE" id="PS50262">
    <property type="entry name" value="G_PROTEIN_RECEP_F1_2"/>
    <property type="match status" value="1"/>
</dbReference>
<dbReference type="InParanoid" id="H3BBB8"/>
<dbReference type="GO" id="GO:0004930">
    <property type="term" value="F:G protein-coupled receptor activity"/>
    <property type="evidence" value="ECO:0007669"/>
    <property type="project" value="UniProtKB-KW"/>
</dbReference>
<dbReference type="Pfam" id="PF00001">
    <property type="entry name" value="7tm_1"/>
    <property type="match status" value="1"/>
</dbReference>
<name>H3BBB8_LATCH</name>
<evidence type="ECO:0000256" key="1">
    <source>
        <dbReference type="ARBA" id="ARBA00004651"/>
    </source>
</evidence>
<evidence type="ECO:0000256" key="4">
    <source>
        <dbReference type="ARBA" id="ARBA00022989"/>
    </source>
</evidence>
<reference evidence="12" key="3">
    <citation type="submission" date="2025-09" db="UniProtKB">
        <authorList>
            <consortium name="Ensembl"/>
        </authorList>
    </citation>
    <scope>IDENTIFICATION</scope>
</reference>
<feature type="domain" description="G-protein coupled receptors family 1 profile" evidence="11">
    <location>
        <begin position="52"/>
        <end position="316"/>
    </location>
</feature>
<evidence type="ECO:0000256" key="7">
    <source>
        <dbReference type="ARBA" id="ARBA00023170"/>
    </source>
</evidence>
<dbReference type="OMA" id="VAIWTIT"/>
<keyword evidence="5 9" id="KW-0297">G-protein coupled receptor</keyword>
<proteinExistence type="inferred from homology"/>
<feature type="transmembrane region" description="Helical" evidence="10">
    <location>
        <begin position="154"/>
        <end position="175"/>
    </location>
</feature>
<dbReference type="Ensembl" id="ENSLACT00000019322.1">
    <property type="protein sequence ID" value="ENSLACP00000019189.1"/>
    <property type="gene ID" value="ENSLACG00000016880.1"/>
</dbReference>
<accession>H3BBB8</accession>
<comment type="similarity">
    <text evidence="9">Belongs to the G-protein coupled receptor 1 family.</text>
</comment>
<dbReference type="PROSITE" id="PS00237">
    <property type="entry name" value="G_PROTEIN_RECEP_F1_1"/>
    <property type="match status" value="1"/>
</dbReference>
<reference evidence="13" key="1">
    <citation type="submission" date="2011-08" db="EMBL/GenBank/DDBJ databases">
        <title>The draft genome of Latimeria chalumnae.</title>
        <authorList>
            <person name="Di Palma F."/>
            <person name="Alfoldi J."/>
            <person name="Johnson J."/>
            <person name="Berlin A."/>
            <person name="Gnerre S."/>
            <person name="Jaffe D."/>
            <person name="MacCallum I."/>
            <person name="Young S."/>
            <person name="Walker B.J."/>
            <person name="Lander E."/>
            <person name="Lindblad-Toh K."/>
        </authorList>
    </citation>
    <scope>NUCLEOTIDE SEQUENCE [LARGE SCALE GENOMIC DNA]</scope>
    <source>
        <strain evidence="13">Wild caught</strain>
    </source>
</reference>
<dbReference type="EMBL" id="AFYH01030789">
    <property type="status" value="NOT_ANNOTATED_CDS"/>
    <property type="molecule type" value="Genomic_DNA"/>
</dbReference>
<dbReference type="PANTHER" id="PTHR46272">
    <property type="entry name" value="G_PROTEIN_RECEP_F1_2 DOMAIN-CONTAINING PROTEIN"/>
    <property type="match status" value="1"/>
</dbReference>
<dbReference type="Gene3D" id="1.20.1070.10">
    <property type="entry name" value="Rhodopsin 7-helix transmembrane proteins"/>
    <property type="match status" value="1"/>
</dbReference>
<feature type="transmembrane region" description="Helical" evidence="10">
    <location>
        <begin position="73"/>
        <end position="95"/>
    </location>
</feature>
<dbReference type="GO" id="GO:0005886">
    <property type="term" value="C:plasma membrane"/>
    <property type="evidence" value="ECO:0007669"/>
    <property type="project" value="UniProtKB-SubCell"/>
</dbReference>
<dbReference type="HOGENOM" id="CLU_070240_0_0_1"/>
<feature type="transmembrane region" description="Helical" evidence="10">
    <location>
        <begin position="202"/>
        <end position="224"/>
    </location>
</feature>
<keyword evidence="2" id="KW-1003">Cell membrane</keyword>
<evidence type="ECO:0000313" key="12">
    <source>
        <dbReference type="Ensembl" id="ENSLACP00000019189.1"/>
    </source>
</evidence>
<keyword evidence="7 9" id="KW-0675">Receptor</keyword>
<evidence type="ECO:0000256" key="5">
    <source>
        <dbReference type="ARBA" id="ARBA00023040"/>
    </source>
</evidence>
<dbReference type="PANTHER" id="PTHR46272:SF4">
    <property type="entry name" value="G-PROTEIN COUPLED RECEPTORS FAMILY 1 PROFILE DOMAIN-CONTAINING PROTEIN"/>
    <property type="match status" value="1"/>
</dbReference>
<feature type="transmembrane region" description="Helical" evidence="10">
    <location>
        <begin position="255"/>
        <end position="282"/>
    </location>
</feature>